<dbReference type="Gene3D" id="3.40.50.410">
    <property type="entry name" value="von Willebrand factor, type A domain"/>
    <property type="match status" value="1"/>
</dbReference>
<dbReference type="Pfam" id="PF00092">
    <property type="entry name" value="VWA"/>
    <property type="match status" value="1"/>
</dbReference>
<dbReference type="EMBL" id="NQKL01000015">
    <property type="protein sequence ID" value="OZY40391.1"/>
    <property type="molecule type" value="Genomic_DNA"/>
</dbReference>
<dbReference type="InterPro" id="IPR036465">
    <property type="entry name" value="vWFA_dom_sf"/>
</dbReference>
<evidence type="ECO:0000259" key="2">
    <source>
        <dbReference type="PROSITE" id="PS50234"/>
    </source>
</evidence>
<dbReference type="PANTHER" id="PTHR22550:SF18">
    <property type="entry name" value="VWFA DOMAIN-CONTAINING PROTEIN"/>
    <property type="match status" value="1"/>
</dbReference>
<dbReference type="SUPFAM" id="SSF53300">
    <property type="entry name" value="vWA-like"/>
    <property type="match status" value="1"/>
</dbReference>
<dbReference type="AlphaFoldDB" id="A0A266LQR8"/>
<feature type="transmembrane region" description="Helical" evidence="1">
    <location>
        <begin position="61"/>
        <end position="80"/>
    </location>
</feature>
<evidence type="ECO:0000313" key="4">
    <source>
        <dbReference type="Proteomes" id="UP000216113"/>
    </source>
</evidence>
<keyword evidence="1" id="KW-0472">Membrane</keyword>
<protein>
    <recommendedName>
        <fullName evidence="2">VWFA domain-containing protein</fullName>
    </recommendedName>
</protein>
<dbReference type="CDD" id="cd01467">
    <property type="entry name" value="vWA_BatA_type"/>
    <property type="match status" value="1"/>
</dbReference>
<dbReference type="RefSeq" id="WP_095030259.1">
    <property type="nucleotide sequence ID" value="NZ_NQKL01000015.1"/>
</dbReference>
<sequence length="337" mass="36994">MWQFDYPWLLLLLPLPWFGYRWLPAYREARSAVRVPFFYAMSRAVDQAPQEAGAQHNSGQLLLNLLVWALLVVAVARPVWVEKPIERQQPARDLMLAIDISQSMETTDFTDASGQKIDRLSAVKHVVQDFIARRKDDRIGLILFGSAAYPQAPLTLDHASLALLLDDTGIGMAGPDTAIGDAIGLSLKLLDQAHEQEKVLILLTDGNDTSSAIPVPRAAAMAAAKGVVIHTIGIGDPNADGEAKVNLAALQSIANSTGGQYFRAEDRDSLNQVYATLDRITPHTVQTFSHQPKRDLFWLPVAAAISLMTLYHLLALLASRRHPHPPPQEALDGDQPQ</sequence>
<organism evidence="3 4">
    <name type="scientific">Pseudomonas fragi</name>
    <dbReference type="NCBI Taxonomy" id="296"/>
    <lineage>
        <taxon>Bacteria</taxon>
        <taxon>Pseudomonadati</taxon>
        <taxon>Pseudomonadota</taxon>
        <taxon>Gammaproteobacteria</taxon>
        <taxon>Pseudomonadales</taxon>
        <taxon>Pseudomonadaceae</taxon>
        <taxon>Pseudomonas</taxon>
    </lineage>
</organism>
<accession>A0A266LQR8</accession>
<name>A0A266LQR8_PSEFR</name>
<gene>
    <name evidence="3" type="ORF">CJF43_17495</name>
</gene>
<dbReference type="PANTHER" id="PTHR22550">
    <property type="entry name" value="SPORE GERMINATION PROTEIN"/>
    <property type="match status" value="1"/>
</dbReference>
<dbReference type="Proteomes" id="UP000216113">
    <property type="component" value="Unassembled WGS sequence"/>
</dbReference>
<keyword evidence="1" id="KW-0812">Transmembrane</keyword>
<evidence type="ECO:0000256" key="1">
    <source>
        <dbReference type="SAM" id="Phobius"/>
    </source>
</evidence>
<dbReference type="InterPro" id="IPR033881">
    <property type="entry name" value="vWA_BatA_type"/>
</dbReference>
<feature type="transmembrane region" description="Helical" evidence="1">
    <location>
        <begin position="296"/>
        <end position="318"/>
    </location>
</feature>
<evidence type="ECO:0000313" key="3">
    <source>
        <dbReference type="EMBL" id="OZY40391.1"/>
    </source>
</evidence>
<keyword evidence="1" id="KW-1133">Transmembrane helix</keyword>
<comment type="caution">
    <text evidence="3">The sequence shown here is derived from an EMBL/GenBank/DDBJ whole genome shotgun (WGS) entry which is preliminary data.</text>
</comment>
<proteinExistence type="predicted"/>
<feature type="domain" description="VWFA" evidence="2">
    <location>
        <begin position="93"/>
        <end position="280"/>
    </location>
</feature>
<dbReference type="SMART" id="SM00327">
    <property type="entry name" value="VWA"/>
    <property type="match status" value="1"/>
</dbReference>
<dbReference type="InterPro" id="IPR050768">
    <property type="entry name" value="UPF0353/GerABKA_families"/>
</dbReference>
<dbReference type="PROSITE" id="PS50234">
    <property type="entry name" value="VWFA"/>
    <property type="match status" value="1"/>
</dbReference>
<dbReference type="InterPro" id="IPR002035">
    <property type="entry name" value="VWF_A"/>
</dbReference>
<reference evidence="3 4" key="1">
    <citation type="submission" date="2017-08" db="EMBL/GenBank/DDBJ databases">
        <title>Genomic and metabolic characterisation of spoilage-associated Pseudomonas species.</title>
        <authorList>
            <person name="Stanborough T."/>
            <person name="Fegan N."/>
            <person name="Powell S.M."/>
            <person name="Singh T."/>
            <person name="Tamplin M.L."/>
            <person name="Chandry P.S."/>
        </authorList>
    </citation>
    <scope>NUCLEOTIDE SEQUENCE [LARGE SCALE GENOMIC DNA]</scope>
    <source>
        <strain evidence="3 4">F1820</strain>
    </source>
</reference>